<evidence type="ECO:0000256" key="1">
    <source>
        <dbReference type="ARBA" id="ARBA00023015"/>
    </source>
</evidence>
<dbReference type="PROSITE" id="PS00041">
    <property type="entry name" value="HTH_ARAC_FAMILY_1"/>
    <property type="match status" value="1"/>
</dbReference>
<dbReference type="GO" id="GO:0003700">
    <property type="term" value="F:DNA-binding transcription factor activity"/>
    <property type="evidence" value="ECO:0007669"/>
    <property type="project" value="InterPro"/>
</dbReference>
<proteinExistence type="predicted"/>
<evidence type="ECO:0000256" key="2">
    <source>
        <dbReference type="ARBA" id="ARBA00023125"/>
    </source>
</evidence>
<evidence type="ECO:0000256" key="3">
    <source>
        <dbReference type="ARBA" id="ARBA00023163"/>
    </source>
</evidence>
<gene>
    <name evidence="4" type="ORF">DW921_06905</name>
</gene>
<organism evidence="4 5">
    <name type="scientific">Phocaeicola coprophilus</name>
    <dbReference type="NCBI Taxonomy" id="387090"/>
    <lineage>
        <taxon>Bacteria</taxon>
        <taxon>Pseudomonadati</taxon>
        <taxon>Bacteroidota</taxon>
        <taxon>Bacteroidia</taxon>
        <taxon>Bacteroidales</taxon>
        <taxon>Bacteroidaceae</taxon>
        <taxon>Phocaeicola</taxon>
    </lineage>
</organism>
<dbReference type="SMART" id="SM00342">
    <property type="entry name" value="HTH_ARAC"/>
    <property type="match status" value="1"/>
</dbReference>
<dbReference type="GeneID" id="78406378"/>
<dbReference type="PANTHER" id="PTHR43280">
    <property type="entry name" value="ARAC-FAMILY TRANSCRIPTIONAL REGULATOR"/>
    <property type="match status" value="1"/>
</dbReference>
<dbReference type="Pfam" id="PF12833">
    <property type="entry name" value="HTH_18"/>
    <property type="match status" value="1"/>
</dbReference>
<dbReference type="PANTHER" id="PTHR43280:SF28">
    <property type="entry name" value="HTH-TYPE TRANSCRIPTIONAL ACTIVATOR RHAS"/>
    <property type="match status" value="1"/>
</dbReference>
<dbReference type="InterPro" id="IPR020449">
    <property type="entry name" value="Tscrpt_reg_AraC-type_HTH"/>
</dbReference>
<dbReference type="Proteomes" id="UP000283855">
    <property type="component" value="Unassembled WGS sequence"/>
</dbReference>
<dbReference type="PROSITE" id="PS01124">
    <property type="entry name" value="HTH_ARAC_FAMILY_2"/>
    <property type="match status" value="1"/>
</dbReference>
<keyword evidence="1" id="KW-0805">Transcription regulation</keyword>
<dbReference type="AlphaFoldDB" id="A0A413T0U3"/>
<dbReference type="InterPro" id="IPR018062">
    <property type="entry name" value="HTH_AraC-typ_CS"/>
</dbReference>
<evidence type="ECO:0000313" key="5">
    <source>
        <dbReference type="Proteomes" id="UP000283855"/>
    </source>
</evidence>
<dbReference type="GO" id="GO:0043565">
    <property type="term" value="F:sequence-specific DNA binding"/>
    <property type="evidence" value="ECO:0007669"/>
    <property type="project" value="InterPro"/>
</dbReference>
<evidence type="ECO:0000313" key="4">
    <source>
        <dbReference type="EMBL" id="RHA76267.1"/>
    </source>
</evidence>
<dbReference type="SUPFAM" id="SSF46689">
    <property type="entry name" value="Homeodomain-like"/>
    <property type="match status" value="2"/>
</dbReference>
<dbReference type="InterPro" id="IPR018060">
    <property type="entry name" value="HTH_AraC"/>
</dbReference>
<keyword evidence="2" id="KW-0238">DNA-binding</keyword>
<dbReference type="InterPro" id="IPR009057">
    <property type="entry name" value="Homeodomain-like_sf"/>
</dbReference>
<name>A0A413T0U3_9BACT</name>
<dbReference type="RefSeq" id="WP_008143159.1">
    <property type="nucleotide sequence ID" value="NZ_CABJGD010000011.1"/>
</dbReference>
<sequence length="270" mass="31398">MIYLNQTYELLAGGFHAGNRSWNKRHTEIDNCFKLYQLTEGNVHVCSDQDDFTLEKGKMYFINGSKLSKQYCKESFSTHWIHFLPKDLMIYQGLLNLPAVVEIETNGISFIGLEQHIDMLLNSTKISSWEYVLSIMHVQALIQTVITRLTKDCDITATSTKIYRLEPAMRYMHANYKDTIHLKELACMCNVSPNYFHKIFKQTFKITPTNYIILLRMNSALQLLKDNGVTIKEIAFELGFTDNAHFCKTFKKYYGITPGEYQRNQNNILL</sequence>
<protein>
    <submittedName>
        <fullName evidence="4">AraC family transcriptional regulator</fullName>
    </submittedName>
</protein>
<accession>A0A413T0U3</accession>
<keyword evidence="3" id="KW-0804">Transcription</keyword>
<comment type="caution">
    <text evidence="4">The sequence shown here is derived from an EMBL/GenBank/DDBJ whole genome shotgun (WGS) entry which is preliminary data.</text>
</comment>
<dbReference type="PRINTS" id="PR00032">
    <property type="entry name" value="HTHARAC"/>
</dbReference>
<reference evidence="4 5" key="1">
    <citation type="submission" date="2018-08" db="EMBL/GenBank/DDBJ databases">
        <title>A genome reference for cultivated species of the human gut microbiota.</title>
        <authorList>
            <person name="Zou Y."/>
            <person name="Xue W."/>
            <person name="Luo G."/>
        </authorList>
    </citation>
    <scope>NUCLEOTIDE SEQUENCE [LARGE SCALE GENOMIC DNA]</scope>
    <source>
        <strain evidence="4 5">AM42-38</strain>
    </source>
</reference>
<dbReference type="EMBL" id="QSFT01000011">
    <property type="protein sequence ID" value="RHA76267.1"/>
    <property type="molecule type" value="Genomic_DNA"/>
</dbReference>
<dbReference type="Gene3D" id="1.10.10.60">
    <property type="entry name" value="Homeodomain-like"/>
    <property type="match status" value="2"/>
</dbReference>